<proteinExistence type="predicted"/>
<gene>
    <name evidence="1" type="ORF">ACFORL_05715</name>
</gene>
<comment type="caution">
    <text evidence="1">The sequence shown here is derived from an EMBL/GenBank/DDBJ whole genome shotgun (WGS) entry which is preliminary data.</text>
</comment>
<name>A0ABV8CED9_9GAMM</name>
<protein>
    <submittedName>
        <fullName evidence="1">DUF1840 domain-containing protein</fullName>
    </submittedName>
</protein>
<evidence type="ECO:0000313" key="1">
    <source>
        <dbReference type="EMBL" id="MFC3908571.1"/>
    </source>
</evidence>
<evidence type="ECO:0000313" key="2">
    <source>
        <dbReference type="Proteomes" id="UP001595758"/>
    </source>
</evidence>
<organism evidence="1 2">
    <name type="scientific">Legionella dresdenensis</name>
    <dbReference type="NCBI Taxonomy" id="450200"/>
    <lineage>
        <taxon>Bacteria</taxon>
        <taxon>Pseudomonadati</taxon>
        <taxon>Pseudomonadota</taxon>
        <taxon>Gammaproteobacteria</taxon>
        <taxon>Legionellales</taxon>
        <taxon>Legionellaceae</taxon>
        <taxon>Legionella</taxon>
    </lineage>
</organism>
<accession>A0ABV8CED9</accession>
<dbReference type="Proteomes" id="UP001595758">
    <property type="component" value="Unassembled WGS sequence"/>
</dbReference>
<dbReference type="RefSeq" id="WP_382341984.1">
    <property type="nucleotide sequence ID" value="NZ_JBHSAB010000007.1"/>
</dbReference>
<dbReference type="InterPro" id="IPR014991">
    <property type="entry name" value="DUF1840"/>
</dbReference>
<dbReference type="EMBL" id="JBHSAB010000007">
    <property type="protein sequence ID" value="MFC3908571.1"/>
    <property type="molecule type" value="Genomic_DNA"/>
</dbReference>
<reference evidence="2" key="1">
    <citation type="journal article" date="2019" name="Int. J. Syst. Evol. Microbiol.">
        <title>The Global Catalogue of Microorganisms (GCM) 10K type strain sequencing project: providing services to taxonomists for standard genome sequencing and annotation.</title>
        <authorList>
            <consortium name="The Broad Institute Genomics Platform"/>
            <consortium name="The Broad Institute Genome Sequencing Center for Infectious Disease"/>
            <person name="Wu L."/>
            <person name="Ma J."/>
        </authorList>
    </citation>
    <scope>NUCLEOTIDE SEQUENCE [LARGE SCALE GENOMIC DNA]</scope>
    <source>
        <strain evidence="2">CCUG 59858</strain>
    </source>
</reference>
<keyword evidence="2" id="KW-1185">Reference proteome</keyword>
<sequence length="97" mass="10450">MLVTFSSDAYENLTFFGDIAQQLLKLMGHSATVPGALKAEEVPNALNNLKTGLLKQGDTPTNQSAEDEPVVNLSHRAIPLIGMLEAAAKKNCNVLWN</sequence>
<dbReference type="Pfam" id="PF08895">
    <property type="entry name" value="DUF1840"/>
    <property type="match status" value="1"/>
</dbReference>